<evidence type="ECO:0000256" key="1">
    <source>
        <dbReference type="SAM" id="SignalP"/>
    </source>
</evidence>
<protein>
    <submittedName>
        <fullName evidence="3">PQQ-dependent sugar dehydrogenase</fullName>
    </submittedName>
</protein>
<accession>A0ABW0PGR3</accession>
<evidence type="ECO:0000259" key="2">
    <source>
        <dbReference type="Pfam" id="PF07995"/>
    </source>
</evidence>
<dbReference type="SUPFAM" id="SSF50952">
    <property type="entry name" value="Soluble quinoprotein glucose dehydrogenase"/>
    <property type="match status" value="1"/>
</dbReference>
<comment type="caution">
    <text evidence="3">The sequence shown here is derived from an EMBL/GenBank/DDBJ whole genome shotgun (WGS) entry which is preliminary data.</text>
</comment>
<organism evidence="3 4">
    <name type="scientific">Massilia jejuensis</name>
    <dbReference type="NCBI Taxonomy" id="648894"/>
    <lineage>
        <taxon>Bacteria</taxon>
        <taxon>Pseudomonadati</taxon>
        <taxon>Pseudomonadota</taxon>
        <taxon>Betaproteobacteria</taxon>
        <taxon>Burkholderiales</taxon>
        <taxon>Oxalobacteraceae</taxon>
        <taxon>Telluria group</taxon>
        <taxon>Massilia</taxon>
    </lineage>
</organism>
<keyword evidence="4" id="KW-1185">Reference proteome</keyword>
<dbReference type="Gene3D" id="2.120.10.30">
    <property type="entry name" value="TolB, C-terminal domain"/>
    <property type="match status" value="1"/>
</dbReference>
<gene>
    <name evidence="3" type="ORF">ACFPOU_06665</name>
</gene>
<dbReference type="PANTHER" id="PTHR19328">
    <property type="entry name" value="HEDGEHOG-INTERACTING PROTEIN"/>
    <property type="match status" value="1"/>
</dbReference>
<dbReference type="EMBL" id="JBHSMS010000023">
    <property type="protein sequence ID" value="MFC5510802.1"/>
    <property type="molecule type" value="Genomic_DNA"/>
</dbReference>
<dbReference type="InterPro" id="IPR011041">
    <property type="entry name" value="Quinoprot_gluc/sorb_DH_b-prop"/>
</dbReference>
<feature type="chain" id="PRO_5047421764" evidence="1">
    <location>
        <begin position="19"/>
        <end position="459"/>
    </location>
</feature>
<feature type="domain" description="Glucose/Sorbosone dehydrogenase" evidence="2">
    <location>
        <begin position="102"/>
        <end position="384"/>
    </location>
</feature>
<feature type="signal peptide" evidence="1">
    <location>
        <begin position="1"/>
        <end position="18"/>
    </location>
</feature>
<name>A0ABW0PGR3_9BURK</name>
<dbReference type="RefSeq" id="WP_379718491.1">
    <property type="nucleotide sequence ID" value="NZ_JBHSMS010000023.1"/>
</dbReference>
<dbReference type="InterPro" id="IPR012938">
    <property type="entry name" value="Glc/Sorbosone_DH"/>
</dbReference>
<keyword evidence="1" id="KW-0732">Signal</keyword>
<dbReference type="Pfam" id="PF07995">
    <property type="entry name" value="GSDH"/>
    <property type="match status" value="1"/>
</dbReference>
<evidence type="ECO:0000313" key="4">
    <source>
        <dbReference type="Proteomes" id="UP001596031"/>
    </source>
</evidence>
<sequence>MNAAPRLRKTLVASIAYAAISLVPINQVHAGKGIDVGLNTIASGLAAPVAGVAAPGDLGNLYVVDQIGKVYKVDTATGDKTVFLDVMGLLTPLGIPVLGGYDERGLLGLAFHPDFATNHLFYTFTTEPPSEQADFPSKPVDHDNVIREWNAMRPEVSRVVLRVANPQFNHTGGTIAFGPDRMLYISLGDGGGEDDQDCQIGVDGTVTQGHGSDGIGQDPNSILASILRIDPNPDSQGALSANMQYRIPSDNPGVITFASGRASVIPEVWAKGLRNPFRFSFDFPTAQLIAGDVGQDDIEEIDLIKKGGNYGWRVKEGSFLFDPRGCEIKGFQTDGRAFRESPRFPAFAIDPIAQYRHNQGIAVIAGFVYRGDAIPALRGKYVFGDYSKNSNKPRGVLFHLAAPVSDNRNKIEELGDTLDIFVLGFGQDSAGEIYVLGNLTGIPAGSSGVVKKIVRRSKD</sequence>
<dbReference type="Proteomes" id="UP001596031">
    <property type="component" value="Unassembled WGS sequence"/>
</dbReference>
<dbReference type="InterPro" id="IPR011042">
    <property type="entry name" value="6-blade_b-propeller_TolB-like"/>
</dbReference>
<reference evidence="4" key="1">
    <citation type="journal article" date="2019" name="Int. J. Syst. Evol. Microbiol.">
        <title>The Global Catalogue of Microorganisms (GCM) 10K type strain sequencing project: providing services to taxonomists for standard genome sequencing and annotation.</title>
        <authorList>
            <consortium name="The Broad Institute Genomics Platform"/>
            <consortium name="The Broad Institute Genome Sequencing Center for Infectious Disease"/>
            <person name="Wu L."/>
            <person name="Ma J."/>
        </authorList>
    </citation>
    <scope>NUCLEOTIDE SEQUENCE [LARGE SCALE GENOMIC DNA]</scope>
    <source>
        <strain evidence="4">CCUG 38813</strain>
    </source>
</reference>
<evidence type="ECO:0000313" key="3">
    <source>
        <dbReference type="EMBL" id="MFC5510802.1"/>
    </source>
</evidence>
<proteinExistence type="predicted"/>
<dbReference type="PANTHER" id="PTHR19328:SF75">
    <property type="entry name" value="ALDOSE SUGAR DEHYDROGENASE YLII"/>
    <property type="match status" value="1"/>
</dbReference>